<feature type="repeat" description="TPR" evidence="8">
    <location>
        <begin position="866"/>
        <end position="899"/>
    </location>
</feature>
<dbReference type="PROSITE" id="PS50005">
    <property type="entry name" value="TPR"/>
    <property type="match status" value="1"/>
</dbReference>
<dbReference type="SUPFAM" id="SSF48452">
    <property type="entry name" value="TPR-like"/>
    <property type="match status" value="1"/>
</dbReference>
<sequence length="1552" mass="172559">MLPELQAHRPMAAAPHQQHSFNLPAHEQASCHQGRQDVRSNLSFPIRTSRNSDSVLTNTAYAEHRLRRKTPNGTIDVAYDASPLQGTDGPPPYKQMALLPSSFLSPYPHDTSAQAFGGSTLPTQVAQTPRSDLYDEHMAPWPRRHSRSLALITNAGVQPQLWRQQRKLLEEAPRAPPQPVLRATEYNVRAFCPPPMPSAAMMPFGQVEWPITNWQGDDRQRFTPGSTFPIPCTPPVSELHSFAGYASPMLDVWSTQPLPSTVGPLYTSTARIPNRFEDAHRSAISSSAFPQAGFRDRVLAQAHSDYMELLSFVQHKRKIAQAESGQPGRNVVNLFLYPKPPNPSYRVPSGFTGASKSPLYAFSSDSAGHATPRSFTSPGHCAAGEGSDMSSVYFQDPGAYQNELSEANRRWGSESLRMLTDRRDGNALENASSSLDILTNLCEQSNWKWSEGMLLGGCLLYGLERYTEALKWFSRILTMDQGHVESLTNAAATLYCLDRQQEAEQYWLRAVRMRPSYLEAAEHLVGLLYRKRSKDAIEVVSFVQAALRLHQTKGHAEASSVPTTGYSDSHGVYHRAAPPSIPAGVVTSHDPFSLDAHGFGSSGYALPGRDNGRILALIHAKATMLYGLKDVNRAAEAFEEAVIISVGRDIKDVNHLVRHIRSVLTPPDNPSHFRRSIADTLARPLLLTPERARQTARLAFSGAGELPGLVLVANGPSKRAATQTTSNSLLSLAKIFQDAISHGNAAPHLLRRPPGIGDILCLYYLSLSLQESPSTANNVGILLAGVQPEFSSAVTQVTESDISTVPGVTPGSGLALALAYYKYGLRLDPRHVHLHTNLGSLLKDIGQLDLAIQMYEQAVACDGTFDIALTNLANAVKDRGRIQDAIAYYRRAVQSNPDFAEAVCGLFTALNSVCDWRGRGGALLPDRTYDRWHVDETGGLIDAHAKRQSSGLTHRVSQIVKTQLQDASRWGLHTLQDDSIHDLVEQLHSLFDGERRDLAQALRQWAGEPWEGSRIVRLVERACRVLQRRWYLDRRERLSSKDFRQHSAQTKGQYRRPRLPSSLTIPPAPTVLPFHTFTCPLAAADVRAISQRNAVRISCSTMKSTWLPDHVYPPPPPPSPQLNVGYISSDFNNHPLAHLMQSVFGLHDPRRVKAFCYATTVSDGSVHRLKIEREAPVFRDVSSWTPSELAGQITKDNIHILVNLNGYTRGARNEIFAARPAPIQMSFMGFAGSLGAEWCDYLLADLTAVPISTLRPWRANTDLSDVLSDESESSNGEWIYSENIIFCRETFFCCDHAQSADEAERHVTWTAEQKRRWAMRKRLFPSLDDDTIILGNFNQLYKIEPTTFRTWLRILDKVPKAILWLLRFPEPGEQYLISTAKAWAGEEVAKRLVFTDVAPKSQHISRARVCDLFLDTPECNAHTTAADVLWSSTPLLTLPRYPYKMCSRMAASILRGAMPKTAEGDEAARELITSSEEEYEASAVLLAGDLIYDTTTGVGVGIGRLAHLRKLLWDNKWTCGLFDTRRWVSDVEDAYEEAWRHWVGGRKGDIFL</sequence>
<evidence type="ECO:0000313" key="11">
    <source>
        <dbReference type="EMBL" id="KAK0392152.1"/>
    </source>
</evidence>
<evidence type="ECO:0000256" key="1">
    <source>
        <dbReference type="ARBA" id="ARBA00004922"/>
    </source>
</evidence>
<dbReference type="Proteomes" id="UP001175261">
    <property type="component" value="Unassembled WGS sequence"/>
</dbReference>
<proteinExistence type="inferred from homology"/>
<dbReference type="EC" id="2.4.1.255" evidence="3"/>
<comment type="pathway">
    <text evidence="1">Protein modification; protein glycosylation.</text>
</comment>
<keyword evidence="4" id="KW-0328">Glycosyltransferase</keyword>
<dbReference type="PANTHER" id="PTHR44998:SF1">
    <property type="entry name" value="UDP-N-ACETYLGLUCOSAMINE--PEPTIDE N-ACETYLGLUCOSAMINYLTRANSFERASE 110 KDA SUBUNIT"/>
    <property type="match status" value="1"/>
</dbReference>
<dbReference type="SMART" id="SM00028">
    <property type="entry name" value="TPR"/>
    <property type="match status" value="5"/>
</dbReference>
<evidence type="ECO:0000256" key="4">
    <source>
        <dbReference type="ARBA" id="ARBA00022676"/>
    </source>
</evidence>
<dbReference type="Gene3D" id="1.25.40.10">
    <property type="entry name" value="Tetratricopeptide repeat domain"/>
    <property type="match status" value="3"/>
</dbReference>
<comment type="similarity">
    <text evidence="2">Belongs to the glycosyltransferase 41 family. O-GlcNAc transferase subfamily.</text>
</comment>
<dbReference type="EMBL" id="JAPDFR010000001">
    <property type="protein sequence ID" value="KAK0392152.1"/>
    <property type="molecule type" value="Genomic_DNA"/>
</dbReference>
<dbReference type="Pfam" id="PF13844">
    <property type="entry name" value="Glyco_transf_41"/>
    <property type="match status" value="2"/>
</dbReference>
<evidence type="ECO:0000256" key="2">
    <source>
        <dbReference type="ARBA" id="ARBA00005386"/>
    </source>
</evidence>
<dbReference type="GO" id="GO:0097363">
    <property type="term" value="F:protein O-acetylglucosaminyltransferase activity"/>
    <property type="evidence" value="ECO:0007669"/>
    <property type="project" value="UniProtKB-EC"/>
</dbReference>
<protein>
    <recommendedName>
        <fullName evidence="3">protein O-GlcNAc transferase</fullName>
        <ecNumber evidence="3">2.4.1.255</ecNumber>
    </recommendedName>
</protein>
<evidence type="ECO:0000256" key="6">
    <source>
        <dbReference type="ARBA" id="ARBA00022737"/>
    </source>
</evidence>
<evidence type="ECO:0000256" key="3">
    <source>
        <dbReference type="ARBA" id="ARBA00011970"/>
    </source>
</evidence>
<dbReference type="FunFam" id="3.40.50.11380:FF:000004">
    <property type="entry name" value="UDP-N-acetylglucosaminyltransferase (AFU_orthologue AFUA_1G03380)"/>
    <property type="match status" value="1"/>
</dbReference>
<evidence type="ECO:0000313" key="12">
    <source>
        <dbReference type="Proteomes" id="UP001175261"/>
    </source>
</evidence>
<gene>
    <name evidence="11" type="ORF">NLU13_1650</name>
</gene>
<dbReference type="GO" id="GO:0006493">
    <property type="term" value="P:protein O-linked glycosylation"/>
    <property type="evidence" value="ECO:0007669"/>
    <property type="project" value="TreeGrafter"/>
</dbReference>
<keyword evidence="6" id="KW-0677">Repeat</keyword>
<feature type="domain" description="O-GlcNAc transferase C-terminal" evidence="10">
    <location>
        <begin position="1069"/>
        <end position="1253"/>
    </location>
</feature>
<dbReference type="FunFam" id="3.40.50.2000:FF:000110">
    <property type="entry name" value="UDP-N-acetylglucosaminyltransferase protein"/>
    <property type="match status" value="1"/>
</dbReference>
<evidence type="ECO:0000256" key="9">
    <source>
        <dbReference type="SAM" id="MobiDB-lite"/>
    </source>
</evidence>
<organism evidence="11 12">
    <name type="scientific">Sarocladium strictum</name>
    <name type="common">Black bundle disease fungus</name>
    <name type="synonym">Acremonium strictum</name>
    <dbReference type="NCBI Taxonomy" id="5046"/>
    <lineage>
        <taxon>Eukaryota</taxon>
        <taxon>Fungi</taxon>
        <taxon>Dikarya</taxon>
        <taxon>Ascomycota</taxon>
        <taxon>Pezizomycotina</taxon>
        <taxon>Sordariomycetes</taxon>
        <taxon>Hypocreomycetidae</taxon>
        <taxon>Hypocreales</taxon>
        <taxon>Sarocladiaceae</taxon>
        <taxon>Sarocladium</taxon>
    </lineage>
</organism>
<dbReference type="PANTHER" id="PTHR44998">
    <property type="match status" value="1"/>
</dbReference>
<feature type="domain" description="O-GlcNAc transferase C-terminal" evidence="10">
    <location>
        <begin position="1317"/>
        <end position="1530"/>
    </location>
</feature>
<name>A0AA39GRD8_SARSR</name>
<comment type="caution">
    <text evidence="11">The sequence shown here is derived from an EMBL/GenBank/DDBJ whole genome shotgun (WGS) entry which is preliminary data.</text>
</comment>
<evidence type="ECO:0000256" key="8">
    <source>
        <dbReference type="PROSITE-ProRule" id="PRU00339"/>
    </source>
</evidence>
<dbReference type="InterPro" id="IPR019734">
    <property type="entry name" value="TPR_rpt"/>
</dbReference>
<keyword evidence="7 8" id="KW-0802">TPR repeat</keyword>
<dbReference type="InterPro" id="IPR011990">
    <property type="entry name" value="TPR-like_helical_dom_sf"/>
</dbReference>
<evidence type="ECO:0000256" key="7">
    <source>
        <dbReference type="ARBA" id="ARBA00022803"/>
    </source>
</evidence>
<feature type="region of interest" description="Disordered" evidence="9">
    <location>
        <begin position="1041"/>
        <end position="1062"/>
    </location>
</feature>
<keyword evidence="12" id="KW-1185">Reference proteome</keyword>
<keyword evidence="5" id="KW-0808">Transferase</keyword>
<dbReference type="Gene3D" id="3.40.50.11380">
    <property type="match status" value="1"/>
</dbReference>
<accession>A0AA39GRD8</accession>
<dbReference type="InterPro" id="IPR029489">
    <property type="entry name" value="OGT/SEC/SPY_C"/>
</dbReference>
<dbReference type="Pfam" id="PF13181">
    <property type="entry name" value="TPR_8"/>
    <property type="match status" value="1"/>
</dbReference>
<dbReference type="FunFam" id="1.25.40.10:FF:000552">
    <property type="entry name" value="UDP-N-acetylglucosaminyltransferase (AFU_orthologue AFUA_1G03380)"/>
    <property type="match status" value="1"/>
</dbReference>
<dbReference type="Pfam" id="PF13374">
    <property type="entry name" value="TPR_10"/>
    <property type="match status" value="2"/>
</dbReference>
<evidence type="ECO:0000259" key="10">
    <source>
        <dbReference type="Pfam" id="PF13844"/>
    </source>
</evidence>
<dbReference type="Gene3D" id="3.40.50.2000">
    <property type="entry name" value="Glycogen Phosphorylase B"/>
    <property type="match status" value="1"/>
</dbReference>
<reference evidence="11" key="1">
    <citation type="submission" date="2022-10" db="EMBL/GenBank/DDBJ databases">
        <title>Determination and structural analysis of whole genome sequence of Sarocladium strictum F4-1.</title>
        <authorList>
            <person name="Hu L."/>
            <person name="Jiang Y."/>
        </authorList>
    </citation>
    <scope>NUCLEOTIDE SEQUENCE</scope>
    <source>
        <strain evidence="11">F4-1</strain>
    </source>
</reference>
<evidence type="ECO:0000256" key="5">
    <source>
        <dbReference type="ARBA" id="ARBA00022679"/>
    </source>
</evidence>